<reference evidence="1" key="1">
    <citation type="submission" date="2018-06" db="EMBL/GenBank/DDBJ databases">
        <authorList>
            <person name="Zhirakovskaya E."/>
        </authorList>
    </citation>
    <scope>NUCLEOTIDE SEQUENCE</scope>
</reference>
<dbReference type="InterPro" id="IPR021953">
    <property type="entry name" value="DUF3570"/>
</dbReference>
<name>A0A3B0X6J2_9ZZZZ</name>
<gene>
    <name evidence="1" type="ORF">MNBD_GAMMA08-2531</name>
</gene>
<evidence type="ECO:0000313" key="1">
    <source>
        <dbReference type="EMBL" id="VAW58507.1"/>
    </source>
</evidence>
<dbReference type="Pfam" id="PF12094">
    <property type="entry name" value="DUF3570"/>
    <property type="match status" value="1"/>
</dbReference>
<accession>A0A3B0X6J2</accession>
<protein>
    <recommendedName>
        <fullName evidence="2">DUF3570 domain-containing protein</fullName>
    </recommendedName>
</protein>
<dbReference type="AlphaFoldDB" id="A0A3B0X6J2"/>
<proteinExistence type="predicted"/>
<evidence type="ECO:0008006" key="2">
    <source>
        <dbReference type="Google" id="ProtNLM"/>
    </source>
</evidence>
<organism evidence="1">
    <name type="scientific">hydrothermal vent metagenome</name>
    <dbReference type="NCBI Taxonomy" id="652676"/>
    <lineage>
        <taxon>unclassified sequences</taxon>
        <taxon>metagenomes</taxon>
        <taxon>ecological metagenomes</taxon>
    </lineage>
</organism>
<dbReference type="EMBL" id="UOFH01000014">
    <property type="protein sequence ID" value="VAW58507.1"/>
    <property type="molecule type" value="Genomic_DNA"/>
</dbReference>
<sequence length="438" mass="49117">MMIKNNPKSNRNSKHIASSLTTAALALLQAPCSHAAEATGFQSDAGVLFYTESDGIQLVKPAIRMSRSMGGDDRLNLLMSTDIMTGATPTGAVKQQSVQTFTSPTGKSYQIGAGERPEDDSFRDIRASLRANYLKVLDTNNSLLINGYVSAELDYFVLGFGGGILHYFNNKNTSLNFEVNAYSEHIIPQGDIPQAFAPMLSDEQNAFNNQDRKTVLDFDLGFSQVLTRKSLLKFNLNFNDSTGYLTNPYKVLSVLDSDGNVTDAGLINLDPNALPYVFEARPDERLRKSAFVSFVQKFSQDVLHLSYRYYWDDWDVSSNTYDIRYRYKMDDKQFLLPHIRYYQQNAAEFYRPSLRQGVDVDAGGNVLLDAASADYRLSDFDGLVLGFGYGVQVTSQDEFVIRVEYLTEVFDTQSSVRADQQLDDLSALSIQVRYSSNW</sequence>